<dbReference type="EMBL" id="SACR01000005">
    <property type="protein sequence ID" value="RVU44529.1"/>
    <property type="molecule type" value="Genomic_DNA"/>
</dbReference>
<evidence type="ECO:0000313" key="1">
    <source>
        <dbReference type="EMBL" id="RVU44529.1"/>
    </source>
</evidence>
<gene>
    <name evidence="1" type="ORF">EOE66_17860</name>
</gene>
<organism evidence="1 2">
    <name type="scientific">Rubrivivax rivuli</name>
    <dbReference type="NCBI Taxonomy" id="1862385"/>
    <lineage>
        <taxon>Bacteria</taxon>
        <taxon>Pseudomonadati</taxon>
        <taxon>Pseudomonadota</taxon>
        <taxon>Betaproteobacteria</taxon>
        <taxon>Burkholderiales</taxon>
        <taxon>Sphaerotilaceae</taxon>
        <taxon>Rubrivivax</taxon>
    </lineage>
</organism>
<dbReference type="Proteomes" id="UP000285575">
    <property type="component" value="Unassembled WGS sequence"/>
</dbReference>
<proteinExistence type="predicted"/>
<protein>
    <submittedName>
        <fullName evidence="1">Uncharacterized protein</fullName>
    </submittedName>
</protein>
<keyword evidence="2" id="KW-1185">Reference proteome</keyword>
<accession>A0A437RCP1</accession>
<dbReference type="AlphaFoldDB" id="A0A437RCP1"/>
<reference evidence="1 2" key="1">
    <citation type="submission" date="2019-01" db="EMBL/GenBank/DDBJ databases">
        <authorList>
            <person name="Chen W.-M."/>
        </authorList>
    </citation>
    <scope>NUCLEOTIDE SEQUENCE [LARGE SCALE GENOMIC DNA]</scope>
    <source>
        <strain evidence="1 2">KYPY4</strain>
    </source>
</reference>
<comment type="caution">
    <text evidence="1">The sequence shown here is derived from an EMBL/GenBank/DDBJ whole genome shotgun (WGS) entry which is preliminary data.</text>
</comment>
<dbReference type="OrthoDB" id="9154905at2"/>
<name>A0A437RCP1_9BURK</name>
<evidence type="ECO:0000313" key="2">
    <source>
        <dbReference type="Proteomes" id="UP000285575"/>
    </source>
</evidence>
<sequence length="197" mass="21423">MRMAVWMALVWVVPGWVGAQAFEAPPPPQPASLPAELAMGDAAALRKVFEQAVWPSDIVRAADAYLRLHPGASDVVAQRAAAAEVMQLLRAKDVLVFRSSFTEAGPALQRDLRLAALGDRAAAVRLAEASRAHDEAHGTRRYVGWMQLAALLRDPEASYQLALHYRRTGQPALAARYETLASDLGHIPLPSLDNSRK</sequence>
<dbReference type="RefSeq" id="WP_128230074.1">
    <property type="nucleotide sequence ID" value="NZ_SACR01000005.1"/>
</dbReference>